<dbReference type="SUPFAM" id="SSF51011">
    <property type="entry name" value="Glycosyl hydrolase domain"/>
    <property type="match status" value="1"/>
</dbReference>
<dbReference type="Gene3D" id="2.60.40.10">
    <property type="entry name" value="Immunoglobulins"/>
    <property type="match status" value="1"/>
</dbReference>
<name>I5AWI5_EUBC6</name>
<dbReference type="GO" id="GO:0005975">
    <property type="term" value="P:carbohydrate metabolic process"/>
    <property type="evidence" value="ECO:0007669"/>
    <property type="project" value="InterPro"/>
</dbReference>
<dbReference type="CDD" id="cd11326">
    <property type="entry name" value="AmyAc_Glg_debranch"/>
    <property type="match status" value="1"/>
</dbReference>
<keyword evidence="3" id="KW-0378">Hydrolase</keyword>
<dbReference type="HOGENOM" id="CLU_011725_2_1_9"/>
<dbReference type="EMBL" id="CM001487">
    <property type="protein sequence ID" value="EIM58158.1"/>
    <property type="molecule type" value="Genomic_DNA"/>
</dbReference>
<gene>
    <name evidence="3" type="ORF">EubceDRAFT1_2432</name>
</gene>
<evidence type="ECO:0000313" key="3">
    <source>
        <dbReference type="EMBL" id="EIM58158.1"/>
    </source>
</evidence>
<dbReference type="Pfam" id="PF02922">
    <property type="entry name" value="CBM_48"/>
    <property type="match status" value="1"/>
</dbReference>
<reference evidence="3 4" key="2">
    <citation type="submission" date="2012-02" db="EMBL/GenBank/DDBJ databases">
        <title>Improved High-Quality Draft sequence of Eubacterium cellulosolvens 6.</title>
        <authorList>
            <consortium name="US DOE Joint Genome Institute"/>
            <person name="Lucas S."/>
            <person name="Han J."/>
            <person name="Lapidus A."/>
            <person name="Cheng J.-F."/>
            <person name="Goodwin L."/>
            <person name="Pitluck S."/>
            <person name="Peters L."/>
            <person name="Mikhailova N."/>
            <person name="Gu W."/>
            <person name="Detter J.C."/>
            <person name="Han C."/>
            <person name="Tapia R."/>
            <person name="Land M."/>
            <person name="Hauser L."/>
            <person name="Kyrpides N."/>
            <person name="Ivanova N."/>
            <person name="Pagani I."/>
            <person name="Johnson E."/>
            <person name="Mukhopadhyay B."/>
            <person name="Anderson I."/>
            <person name="Woyke T."/>
        </authorList>
    </citation>
    <scope>NUCLEOTIDE SEQUENCE [LARGE SCALE GENOMIC DNA]</scope>
    <source>
        <strain evidence="3 4">6</strain>
    </source>
</reference>
<dbReference type="eggNOG" id="COG1523">
    <property type="taxonomic scope" value="Bacteria"/>
</dbReference>
<keyword evidence="4" id="KW-1185">Reference proteome</keyword>
<dbReference type="Gene3D" id="3.20.20.80">
    <property type="entry name" value="Glycosidases"/>
    <property type="match status" value="1"/>
</dbReference>
<dbReference type="Pfam" id="PF00128">
    <property type="entry name" value="Alpha-amylase"/>
    <property type="match status" value="1"/>
</dbReference>
<protein>
    <submittedName>
        <fullName evidence="3">Pullulanase-like glycosidase possibly secreted by type II secretory pathway</fullName>
    </submittedName>
</protein>
<dbReference type="Proteomes" id="UP000005753">
    <property type="component" value="Chromosome"/>
</dbReference>
<dbReference type="InterPro" id="IPR004193">
    <property type="entry name" value="Glyco_hydro_13_N"/>
</dbReference>
<dbReference type="InterPro" id="IPR006047">
    <property type="entry name" value="GH13_cat_dom"/>
</dbReference>
<keyword evidence="3" id="KW-0326">Glycosidase</keyword>
<reference evidence="3 4" key="1">
    <citation type="submission" date="2010-08" db="EMBL/GenBank/DDBJ databases">
        <authorList>
            <consortium name="US DOE Joint Genome Institute (JGI-PGF)"/>
            <person name="Lucas S."/>
            <person name="Copeland A."/>
            <person name="Lapidus A."/>
            <person name="Cheng J.-F."/>
            <person name="Bruce D."/>
            <person name="Goodwin L."/>
            <person name="Pitluck S."/>
            <person name="Land M.L."/>
            <person name="Hauser L."/>
            <person name="Chang Y.-J."/>
            <person name="Anderson I.J."/>
            <person name="Johnson E."/>
            <person name="Mulhopadhyay B."/>
            <person name="Kyrpides N."/>
            <person name="Woyke T.J."/>
        </authorList>
    </citation>
    <scope>NUCLEOTIDE SEQUENCE [LARGE SCALE GENOMIC DNA]</scope>
    <source>
        <strain evidence="3 4">6</strain>
    </source>
</reference>
<dbReference type="InterPro" id="IPR013780">
    <property type="entry name" value="Glyco_hydro_b"/>
</dbReference>
<dbReference type="InterPro" id="IPR013783">
    <property type="entry name" value="Ig-like_fold"/>
</dbReference>
<dbReference type="InterPro" id="IPR017853">
    <property type="entry name" value="GH"/>
</dbReference>
<dbReference type="OrthoDB" id="9761875at2"/>
<dbReference type="InterPro" id="IPR014756">
    <property type="entry name" value="Ig_E-set"/>
</dbReference>
<dbReference type="PANTHER" id="PTHR43002">
    <property type="entry name" value="GLYCOGEN DEBRANCHING ENZYME"/>
    <property type="match status" value="1"/>
</dbReference>
<evidence type="ECO:0000256" key="1">
    <source>
        <dbReference type="ARBA" id="ARBA00008061"/>
    </source>
</evidence>
<dbReference type="AlphaFoldDB" id="I5AWI5"/>
<dbReference type="CDD" id="cd11234">
    <property type="entry name" value="E_set_GDE_N"/>
    <property type="match status" value="1"/>
</dbReference>
<proteinExistence type="inferred from homology"/>
<dbReference type="SUPFAM" id="SSF51445">
    <property type="entry name" value="(Trans)glycosidases"/>
    <property type="match status" value="1"/>
</dbReference>
<sequence length="691" mass="79314">MERVDQFPSHEINGIKYRAGKTMPFGATVLDHDTVNFSIYSKYSTACTLVLFHLGDAEPFVEIPVPDEFRIGSVYSIMVFGLDWENLEYGYRFDGPYDLQQGHCFDKTRIVLDPYAKLVSGREKWHTRRYPKKSFEFRGRLIRDDYDWAGDKPLGIPMKDLVIYELHVRGFTKDESSKVKFKGTFAGVIEKIPYLKELGINCIEFMPLFEFEEFFPELKDDATSYWGYSTYNYFSPKAGYASHGDQGLAVDEMKNMVKQLHKNGIEVILDIVFNHTGEYGDGGEYISFRGVDNKTYYLMNENGTYSNYSACGNTLNCNNPIVRNFILDSLRYWVSEYHIDGFRVDEAPIFARGQDGKPMVSPPLVESLKNDPVLNNTKLISEGWDAAGFSTIGQFPTGWADWNPRMRDTVKRFVKGVAEAGPELISSIEGSPDMFGNSGPDSSINYINSHDGFTMYDTVAYNSAHNEGNCYTSPMDNEFDNCSWNCGVEGETENPEVNALRHRQIKNIMTILMLSRGVPMFWAGDEFGNTQYGNNNAFCQDTIVSWLDWNRLEKYRDVFQYVKTLIAFRKEHPVIRKADYFNGHNSLDYPELSWHGEKPWCFDRNQPFLTFGVMYSEAAADFGTQEDCFIYLAYNAHWEEHSFELPIIPEGMRWSVVLYSADTKMETTGTKVEDRVNLLSRSSMLLIGKRE</sequence>
<organism evidence="3 4">
    <name type="scientific">Eubacterium cellulosolvens (strain ATCC 43171 / JCM 9499 / 6)</name>
    <name type="common">Cillobacterium cellulosolvens</name>
    <dbReference type="NCBI Taxonomy" id="633697"/>
    <lineage>
        <taxon>Bacteria</taxon>
        <taxon>Bacillati</taxon>
        <taxon>Bacillota</taxon>
        <taxon>Clostridia</taxon>
        <taxon>Eubacteriales</taxon>
        <taxon>Eubacteriaceae</taxon>
        <taxon>Eubacterium</taxon>
    </lineage>
</organism>
<dbReference type="SMART" id="SM00642">
    <property type="entry name" value="Aamy"/>
    <property type="match status" value="1"/>
</dbReference>
<accession>I5AWI5</accession>
<dbReference type="STRING" id="633697.EubceDRAFT1_2432"/>
<dbReference type="Gene3D" id="2.60.40.1180">
    <property type="entry name" value="Golgi alpha-mannosidase II"/>
    <property type="match status" value="1"/>
</dbReference>
<evidence type="ECO:0000259" key="2">
    <source>
        <dbReference type="SMART" id="SM00642"/>
    </source>
</evidence>
<dbReference type="GO" id="GO:0004553">
    <property type="term" value="F:hydrolase activity, hydrolyzing O-glycosyl compounds"/>
    <property type="evidence" value="ECO:0007669"/>
    <property type="project" value="InterPro"/>
</dbReference>
<evidence type="ECO:0000313" key="4">
    <source>
        <dbReference type="Proteomes" id="UP000005753"/>
    </source>
</evidence>
<feature type="domain" description="Glycosyl hydrolase family 13 catalytic" evidence="2">
    <location>
        <begin position="165"/>
        <end position="569"/>
    </location>
</feature>
<dbReference type="SUPFAM" id="SSF81296">
    <property type="entry name" value="E set domains"/>
    <property type="match status" value="1"/>
</dbReference>
<comment type="similarity">
    <text evidence="1">Belongs to the glycosyl hydrolase 13 family.</text>
</comment>